<evidence type="ECO:0000313" key="3">
    <source>
        <dbReference type="Proteomes" id="UP001286313"/>
    </source>
</evidence>
<dbReference type="InterPro" id="IPR052728">
    <property type="entry name" value="O2_lipid_transport_reg"/>
</dbReference>
<sequence length="146" mass="16152">MVNEFLSHPSWQPLSRLTYATFLVALNIQDAIYYSTRTNYYFTQLNKVVETVGAIAVSLPVAVLVSLLVEAPILGLEKLLLAPRRSQTNKTETLPNPELPLVQDKSSLDSQPVHSPQQFTTAYHNPAFIIEAGGQESVPTHSATKF</sequence>
<name>A0AAE1KEF7_PETCI</name>
<dbReference type="EMBL" id="JAWQEG010002789">
    <property type="protein sequence ID" value="KAK3869725.1"/>
    <property type="molecule type" value="Genomic_DNA"/>
</dbReference>
<dbReference type="PANTHER" id="PTHR11161">
    <property type="entry name" value="O-ACYLTRANSFERASE"/>
    <property type="match status" value="1"/>
</dbReference>
<reference evidence="2" key="1">
    <citation type="submission" date="2023-10" db="EMBL/GenBank/DDBJ databases">
        <title>Genome assemblies of two species of porcelain crab, Petrolisthes cinctipes and Petrolisthes manimaculis (Anomura: Porcellanidae).</title>
        <authorList>
            <person name="Angst P."/>
        </authorList>
    </citation>
    <scope>NUCLEOTIDE SEQUENCE</scope>
    <source>
        <strain evidence="2">PB745_01</strain>
        <tissue evidence="2">Gill</tissue>
    </source>
</reference>
<accession>A0AAE1KEF7</accession>
<protein>
    <submittedName>
        <fullName evidence="2">Uncharacterized protein</fullName>
    </submittedName>
</protein>
<feature type="compositionally biased region" description="Polar residues" evidence="1">
    <location>
        <begin position="104"/>
        <end position="116"/>
    </location>
</feature>
<dbReference type="Proteomes" id="UP001286313">
    <property type="component" value="Unassembled WGS sequence"/>
</dbReference>
<dbReference type="AlphaFoldDB" id="A0AAE1KEF7"/>
<evidence type="ECO:0000313" key="2">
    <source>
        <dbReference type="EMBL" id="KAK3869725.1"/>
    </source>
</evidence>
<dbReference type="PANTHER" id="PTHR11161:SF0">
    <property type="entry name" value="O-ACYLTRANSFERASE LIKE PROTEIN"/>
    <property type="match status" value="1"/>
</dbReference>
<keyword evidence="3" id="KW-1185">Reference proteome</keyword>
<comment type="caution">
    <text evidence="2">The sequence shown here is derived from an EMBL/GenBank/DDBJ whole genome shotgun (WGS) entry which is preliminary data.</text>
</comment>
<organism evidence="2 3">
    <name type="scientific">Petrolisthes cinctipes</name>
    <name type="common">Flat porcelain crab</name>
    <dbReference type="NCBI Taxonomy" id="88211"/>
    <lineage>
        <taxon>Eukaryota</taxon>
        <taxon>Metazoa</taxon>
        <taxon>Ecdysozoa</taxon>
        <taxon>Arthropoda</taxon>
        <taxon>Crustacea</taxon>
        <taxon>Multicrustacea</taxon>
        <taxon>Malacostraca</taxon>
        <taxon>Eumalacostraca</taxon>
        <taxon>Eucarida</taxon>
        <taxon>Decapoda</taxon>
        <taxon>Pleocyemata</taxon>
        <taxon>Anomura</taxon>
        <taxon>Galatheoidea</taxon>
        <taxon>Porcellanidae</taxon>
        <taxon>Petrolisthes</taxon>
    </lineage>
</organism>
<evidence type="ECO:0000256" key="1">
    <source>
        <dbReference type="SAM" id="MobiDB-lite"/>
    </source>
</evidence>
<proteinExistence type="predicted"/>
<feature type="region of interest" description="Disordered" evidence="1">
    <location>
        <begin position="86"/>
        <end position="116"/>
    </location>
</feature>
<gene>
    <name evidence="2" type="ORF">Pcinc_024953</name>
</gene>